<dbReference type="Bgee" id="FBgn0191221">
    <property type="expression patterns" value="Expressed in male reproductive system and 3 other cell types or tissues"/>
</dbReference>
<feature type="compositionally biased region" description="Basic and acidic residues" evidence="1">
    <location>
        <begin position="12"/>
        <end position="21"/>
    </location>
</feature>
<feature type="compositionally biased region" description="Basic residues" evidence="1">
    <location>
        <begin position="1"/>
        <end position="11"/>
    </location>
</feature>
<dbReference type="EMBL" id="CM000364">
    <property type="protein sequence ID" value="EDX11606.1"/>
    <property type="molecule type" value="Genomic_DNA"/>
</dbReference>
<reference evidence="2 3" key="1">
    <citation type="journal article" date="2007" name="Nature">
        <title>Evolution of genes and genomes on the Drosophila phylogeny.</title>
        <authorList>
            <consortium name="Drosophila 12 Genomes Consortium"/>
            <person name="Clark A.G."/>
            <person name="Eisen M.B."/>
            <person name="Smith D.R."/>
            <person name="Bergman C.M."/>
            <person name="Oliver B."/>
            <person name="Markow T.A."/>
            <person name="Kaufman T.C."/>
            <person name="Kellis M."/>
            <person name="Gelbart W."/>
            <person name="Iyer V.N."/>
            <person name="Pollard D.A."/>
            <person name="Sackton T.B."/>
            <person name="Larracuente A.M."/>
            <person name="Singh N.D."/>
            <person name="Abad J.P."/>
            <person name="Abt D.N."/>
            <person name="Adryan B."/>
            <person name="Aguade M."/>
            <person name="Akashi H."/>
            <person name="Anderson W.W."/>
            <person name="Aquadro C.F."/>
            <person name="Ardell D.H."/>
            <person name="Arguello R."/>
            <person name="Artieri C.G."/>
            <person name="Barbash D.A."/>
            <person name="Barker D."/>
            <person name="Barsanti P."/>
            <person name="Batterham P."/>
            <person name="Batzoglou S."/>
            <person name="Begun D."/>
            <person name="Bhutkar A."/>
            <person name="Blanco E."/>
            <person name="Bosak S.A."/>
            <person name="Bradley R.K."/>
            <person name="Brand A.D."/>
            <person name="Brent M.R."/>
            <person name="Brooks A.N."/>
            <person name="Brown R.H."/>
            <person name="Butlin R.K."/>
            <person name="Caggese C."/>
            <person name="Calvi B.R."/>
            <person name="Bernardo de Carvalho A."/>
            <person name="Caspi A."/>
            <person name="Castrezana S."/>
            <person name="Celniker S.E."/>
            <person name="Chang J.L."/>
            <person name="Chapple C."/>
            <person name="Chatterji S."/>
            <person name="Chinwalla A."/>
            <person name="Civetta A."/>
            <person name="Clifton S.W."/>
            <person name="Comeron J.M."/>
            <person name="Costello J.C."/>
            <person name="Coyne J.A."/>
            <person name="Daub J."/>
            <person name="David R.G."/>
            <person name="Delcher A.L."/>
            <person name="Delehaunty K."/>
            <person name="Do C.B."/>
            <person name="Ebling H."/>
            <person name="Edwards K."/>
            <person name="Eickbush T."/>
            <person name="Evans J.D."/>
            <person name="Filipski A."/>
            <person name="Findeiss S."/>
            <person name="Freyhult E."/>
            <person name="Fulton L."/>
            <person name="Fulton R."/>
            <person name="Garcia A.C."/>
            <person name="Gardiner A."/>
            <person name="Garfield D.A."/>
            <person name="Garvin B.E."/>
            <person name="Gibson G."/>
            <person name="Gilbert D."/>
            <person name="Gnerre S."/>
            <person name="Godfrey J."/>
            <person name="Good R."/>
            <person name="Gotea V."/>
            <person name="Gravely B."/>
            <person name="Greenberg A.J."/>
            <person name="Griffiths-Jones S."/>
            <person name="Gross S."/>
            <person name="Guigo R."/>
            <person name="Gustafson E.A."/>
            <person name="Haerty W."/>
            <person name="Hahn M.W."/>
            <person name="Halligan D.L."/>
            <person name="Halpern A.L."/>
            <person name="Halter G.M."/>
            <person name="Han M.V."/>
            <person name="Heger A."/>
            <person name="Hillier L."/>
            <person name="Hinrichs A.S."/>
            <person name="Holmes I."/>
            <person name="Hoskins R.A."/>
            <person name="Hubisz M.J."/>
            <person name="Hultmark D."/>
            <person name="Huntley M.A."/>
            <person name="Jaffe D.B."/>
            <person name="Jagadeeshan S."/>
            <person name="Jeck W.R."/>
            <person name="Johnson J."/>
            <person name="Jones C.D."/>
            <person name="Jordan W.C."/>
            <person name="Karpen G.H."/>
            <person name="Kataoka E."/>
            <person name="Keightley P.D."/>
            <person name="Kheradpour P."/>
            <person name="Kirkness E.F."/>
            <person name="Koerich L.B."/>
            <person name="Kristiansen K."/>
            <person name="Kudrna D."/>
            <person name="Kulathinal R.J."/>
            <person name="Kumar S."/>
            <person name="Kwok R."/>
            <person name="Lander E."/>
            <person name="Langley C.H."/>
            <person name="Lapoint R."/>
            <person name="Lazzaro B.P."/>
            <person name="Lee S.J."/>
            <person name="Levesque L."/>
            <person name="Li R."/>
            <person name="Lin C.F."/>
            <person name="Lin M.F."/>
            <person name="Lindblad-Toh K."/>
            <person name="Llopart A."/>
            <person name="Long M."/>
            <person name="Low L."/>
            <person name="Lozovsky E."/>
            <person name="Lu J."/>
            <person name="Luo M."/>
            <person name="Machado C.A."/>
            <person name="Makalowski W."/>
            <person name="Marzo M."/>
            <person name="Matsuda M."/>
            <person name="Matzkin L."/>
            <person name="McAllister B."/>
            <person name="McBride C.S."/>
            <person name="McKernan B."/>
            <person name="McKernan K."/>
            <person name="Mendez-Lago M."/>
            <person name="Minx P."/>
            <person name="Mollenhauer M.U."/>
            <person name="Montooth K."/>
            <person name="Mount S.M."/>
            <person name="Mu X."/>
            <person name="Myers E."/>
            <person name="Negre B."/>
            <person name="Newfeld S."/>
            <person name="Nielsen R."/>
            <person name="Noor M.A."/>
            <person name="O'Grady P."/>
            <person name="Pachter L."/>
            <person name="Papaceit M."/>
            <person name="Parisi M.J."/>
            <person name="Parisi M."/>
            <person name="Parts L."/>
            <person name="Pedersen J.S."/>
            <person name="Pesole G."/>
            <person name="Phillippy A.M."/>
            <person name="Ponting C.P."/>
            <person name="Pop M."/>
            <person name="Porcelli D."/>
            <person name="Powell J.R."/>
            <person name="Prohaska S."/>
            <person name="Pruitt K."/>
            <person name="Puig M."/>
            <person name="Quesneville H."/>
            <person name="Ram K.R."/>
            <person name="Rand D."/>
            <person name="Rasmussen M.D."/>
            <person name="Reed L.K."/>
            <person name="Reenan R."/>
            <person name="Reily A."/>
            <person name="Remington K.A."/>
            <person name="Rieger T.T."/>
            <person name="Ritchie M.G."/>
            <person name="Robin C."/>
            <person name="Rogers Y.H."/>
            <person name="Rohde C."/>
            <person name="Rozas J."/>
            <person name="Rubenfield M.J."/>
            <person name="Ruiz A."/>
            <person name="Russo S."/>
            <person name="Salzberg S.L."/>
            <person name="Sanchez-Gracia A."/>
            <person name="Saranga D.J."/>
            <person name="Sato H."/>
            <person name="Schaeffer S.W."/>
            <person name="Schatz M.C."/>
            <person name="Schlenke T."/>
            <person name="Schwartz R."/>
            <person name="Segarra C."/>
            <person name="Singh R.S."/>
            <person name="Sirot L."/>
            <person name="Sirota M."/>
            <person name="Sisneros N.B."/>
            <person name="Smith C.D."/>
            <person name="Smith T.F."/>
            <person name="Spieth J."/>
            <person name="Stage D.E."/>
            <person name="Stark A."/>
            <person name="Stephan W."/>
            <person name="Strausberg R.L."/>
            <person name="Strempel S."/>
            <person name="Sturgill D."/>
            <person name="Sutton G."/>
            <person name="Sutton G.G."/>
            <person name="Tao W."/>
            <person name="Teichmann S."/>
            <person name="Tobari Y.N."/>
            <person name="Tomimura Y."/>
            <person name="Tsolas J.M."/>
            <person name="Valente V.L."/>
            <person name="Venter E."/>
            <person name="Venter J.C."/>
            <person name="Vicario S."/>
            <person name="Vieira F.G."/>
            <person name="Vilella A.J."/>
            <person name="Villasante A."/>
            <person name="Walenz B."/>
            <person name="Wang J."/>
            <person name="Wasserman M."/>
            <person name="Watts T."/>
            <person name="Wilson D."/>
            <person name="Wilson R.K."/>
            <person name="Wing R.A."/>
            <person name="Wolfner M.F."/>
            <person name="Wong A."/>
            <person name="Wong G.K."/>
            <person name="Wu C.I."/>
            <person name="Wu G."/>
            <person name="Yamamoto D."/>
            <person name="Yang H.P."/>
            <person name="Yang S.P."/>
            <person name="Yorke J.A."/>
            <person name="Yoshida K."/>
            <person name="Zdobnov E."/>
            <person name="Zhang P."/>
            <person name="Zhang Y."/>
            <person name="Zimin A.V."/>
            <person name="Baldwin J."/>
            <person name="Abdouelleil A."/>
            <person name="Abdulkadir J."/>
            <person name="Abebe A."/>
            <person name="Abera B."/>
            <person name="Abreu J."/>
            <person name="Acer S.C."/>
            <person name="Aftuck L."/>
            <person name="Alexander A."/>
            <person name="An P."/>
            <person name="Anderson E."/>
            <person name="Anderson S."/>
            <person name="Arachi H."/>
            <person name="Azer M."/>
            <person name="Bachantsang P."/>
            <person name="Barry A."/>
            <person name="Bayul T."/>
            <person name="Berlin A."/>
            <person name="Bessette D."/>
            <person name="Bloom T."/>
            <person name="Blye J."/>
            <person name="Boguslavskiy L."/>
            <person name="Bonnet C."/>
            <person name="Boukhgalter B."/>
            <person name="Bourzgui I."/>
            <person name="Brown A."/>
            <person name="Cahill P."/>
            <person name="Channer S."/>
            <person name="Cheshatsang Y."/>
            <person name="Chuda L."/>
            <person name="Citroen M."/>
            <person name="Collymore A."/>
            <person name="Cooke P."/>
            <person name="Costello M."/>
            <person name="D'Aco K."/>
            <person name="Daza R."/>
            <person name="De Haan G."/>
            <person name="DeGray S."/>
            <person name="DeMaso C."/>
            <person name="Dhargay N."/>
            <person name="Dooley K."/>
            <person name="Dooley E."/>
            <person name="Doricent M."/>
            <person name="Dorje P."/>
            <person name="Dorjee K."/>
            <person name="Dupes A."/>
            <person name="Elong R."/>
            <person name="Falk J."/>
            <person name="Farina A."/>
            <person name="Faro S."/>
            <person name="Ferguson D."/>
            <person name="Fisher S."/>
            <person name="Foley C.D."/>
            <person name="Franke A."/>
            <person name="Friedrich D."/>
            <person name="Gadbois L."/>
            <person name="Gearin G."/>
            <person name="Gearin C.R."/>
            <person name="Giannoukos G."/>
            <person name="Goode T."/>
            <person name="Graham J."/>
            <person name="Grandbois E."/>
            <person name="Grewal S."/>
            <person name="Gyaltsen K."/>
            <person name="Hafez N."/>
            <person name="Hagos B."/>
            <person name="Hall J."/>
            <person name="Henson C."/>
            <person name="Hollinger A."/>
            <person name="Honan T."/>
            <person name="Huard M.D."/>
            <person name="Hughes L."/>
            <person name="Hurhula B."/>
            <person name="Husby M.E."/>
            <person name="Kamat A."/>
            <person name="Kanga B."/>
            <person name="Kashin S."/>
            <person name="Khazanovich D."/>
            <person name="Kisner P."/>
            <person name="Lance K."/>
            <person name="Lara M."/>
            <person name="Lee W."/>
            <person name="Lennon N."/>
            <person name="Letendre F."/>
            <person name="LeVine R."/>
            <person name="Lipovsky A."/>
            <person name="Liu X."/>
            <person name="Liu J."/>
            <person name="Liu S."/>
            <person name="Lokyitsang T."/>
            <person name="Lokyitsang Y."/>
            <person name="Lubonja R."/>
            <person name="Lui A."/>
            <person name="MacDonald P."/>
            <person name="Magnisalis V."/>
            <person name="Maru K."/>
            <person name="Matthews C."/>
            <person name="McCusker W."/>
            <person name="McDonough S."/>
            <person name="Mehta T."/>
            <person name="Meldrim J."/>
            <person name="Meneus L."/>
            <person name="Mihai O."/>
            <person name="Mihalev A."/>
            <person name="Mihova T."/>
            <person name="Mittelman R."/>
            <person name="Mlenga V."/>
            <person name="Montmayeur A."/>
            <person name="Mulrain L."/>
            <person name="Navidi A."/>
            <person name="Naylor J."/>
            <person name="Negash T."/>
            <person name="Nguyen T."/>
            <person name="Nguyen N."/>
            <person name="Nicol R."/>
            <person name="Norbu C."/>
            <person name="Norbu N."/>
            <person name="Novod N."/>
            <person name="O'Neill B."/>
            <person name="Osman S."/>
            <person name="Markiewicz E."/>
            <person name="Oyono O.L."/>
            <person name="Patti C."/>
            <person name="Phunkhang P."/>
            <person name="Pierre F."/>
            <person name="Priest M."/>
            <person name="Raghuraman S."/>
            <person name="Rege F."/>
            <person name="Reyes R."/>
            <person name="Rise C."/>
            <person name="Rogov P."/>
            <person name="Ross K."/>
            <person name="Ryan E."/>
            <person name="Settipalli S."/>
            <person name="Shea T."/>
            <person name="Sherpa N."/>
            <person name="Shi L."/>
            <person name="Shih D."/>
            <person name="Sparrow T."/>
            <person name="Spaulding J."/>
            <person name="Stalker J."/>
            <person name="Stange-Thomann N."/>
            <person name="Stavropoulos S."/>
            <person name="Stone C."/>
            <person name="Strader C."/>
            <person name="Tesfaye S."/>
            <person name="Thomson T."/>
            <person name="Thoulutsang Y."/>
            <person name="Thoulutsang D."/>
            <person name="Topham K."/>
            <person name="Topping I."/>
            <person name="Tsamla T."/>
            <person name="Vassiliev H."/>
            <person name="Vo A."/>
            <person name="Wangchuk T."/>
            <person name="Wangdi T."/>
            <person name="Weiand M."/>
            <person name="Wilkinson J."/>
            <person name="Wilson A."/>
            <person name="Yadav S."/>
            <person name="Young G."/>
            <person name="Yu Q."/>
            <person name="Zembek L."/>
            <person name="Zhong D."/>
            <person name="Zimmer A."/>
            <person name="Zwirko Z."/>
            <person name="Jaffe D.B."/>
            <person name="Alvarez P."/>
            <person name="Brockman W."/>
            <person name="Butler J."/>
            <person name="Chin C."/>
            <person name="Gnerre S."/>
            <person name="Grabherr M."/>
            <person name="Kleber M."/>
            <person name="Mauceli E."/>
            <person name="MacCallum I."/>
        </authorList>
    </citation>
    <scope>NUCLEOTIDE SEQUENCE [LARGE SCALE GENOMIC DNA]</scope>
    <source>
        <strain evidence="3">white501</strain>
    </source>
</reference>
<gene>
    <name evidence="2" type="primary">Dsim\GD19732</name>
    <name evidence="2" type="ORF">Dsim_GD19732</name>
</gene>
<feature type="region of interest" description="Disordered" evidence="1">
    <location>
        <begin position="190"/>
        <end position="230"/>
    </location>
</feature>
<dbReference type="KEGG" id="dsi:Dsimw501_GD19732"/>
<feature type="region of interest" description="Disordered" evidence="1">
    <location>
        <begin position="65"/>
        <end position="87"/>
    </location>
</feature>
<organism evidence="2 3">
    <name type="scientific">Drosophila simulans</name>
    <name type="common">Fruit fly</name>
    <dbReference type="NCBI Taxonomy" id="7240"/>
    <lineage>
        <taxon>Eukaryota</taxon>
        <taxon>Metazoa</taxon>
        <taxon>Ecdysozoa</taxon>
        <taxon>Arthropoda</taxon>
        <taxon>Hexapoda</taxon>
        <taxon>Insecta</taxon>
        <taxon>Pterygota</taxon>
        <taxon>Neoptera</taxon>
        <taxon>Endopterygota</taxon>
        <taxon>Diptera</taxon>
        <taxon>Brachycera</taxon>
        <taxon>Muscomorpha</taxon>
        <taxon>Ephydroidea</taxon>
        <taxon>Drosophilidae</taxon>
        <taxon>Drosophila</taxon>
        <taxon>Sophophora</taxon>
    </lineage>
</organism>
<dbReference type="OrthoDB" id="7869279at2759"/>
<proteinExistence type="predicted"/>
<protein>
    <submittedName>
        <fullName evidence="2">GD19732</fullName>
    </submittedName>
</protein>
<sequence length="323" mass="36303">MPKKVITRRQRKAAESRLKATKEASQEDGLIILENILVPPMSTNLISSEETYLKKKDIDMMSQTTLDGKNEKAKSPSSEQSTKESEKNIQLCDALQKIRLTSHKKTFLSEVRKKAFEAEQFRNTTSSGYDKDNKFIALLPRNTNKGANKTPSSGVPLMSKFCEQIKSHFNSVLPTRNPVGSKSQIPIKIEPEHGADGNSTPRKVFSSSQNEVKTDGDNYPKINSFKPSELARHPRPPIRIFGLTGFFSLTGNNAQLSFHIGQLAIRGVYVQSCIHLPPELMDTVEEQLAKLAMDRKIILNKMKNKHATLAQRRARQETRQGKN</sequence>
<dbReference type="Proteomes" id="UP000000304">
    <property type="component" value="Chromosome 3R"/>
</dbReference>
<name>B4QVI1_DROSI</name>
<evidence type="ECO:0000256" key="1">
    <source>
        <dbReference type="SAM" id="MobiDB-lite"/>
    </source>
</evidence>
<evidence type="ECO:0000313" key="3">
    <source>
        <dbReference type="Proteomes" id="UP000000304"/>
    </source>
</evidence>
<accession>B4QVI1</accession>
<keyword evidence="3" id="KW-1185">Reference proteome</keyword>
<dbReference type="HOGENOM" id="CLU_861280_0_0_1"/>
<dbReference type="PhylomeDB" id="B4QVI1"/>
<evidence type="ECO:0000313" key="2">
    <source>
        <dbReference type="EMBL" id="EDX11606.1"/>
    </source>
</evidence>
<dbReference type="AlphaFoldDB" id="B4QVI1"/>
<feature type="compositionally biased region" description="Polar residues" evidence="1">
    <location>
        <begin position="197"/>
        <end position="211"/>
    </location>
</feature>
<dbReference type="OMA" id="MHNKHAT"/>
<feature type="region of interest" description="Disordered" evidence="1">
    <location>
        <begin position="1"/>
        <end position="21"/>
    </location>
</feature>